<keyword evidence="3" id="KW-1185">Reference proteome</keyword>
<evidence type="ECO:0000313" key="3">
    <source>
        <dbReference type="Proteomes" id="UP001501725"/>
    </source>
</evidence>
<feature type="domain" description="SnoaL-like" evidence="1">
    <location>
        <begin position="5"/>
        <end position="128"/>
    </location>
</feature>
<dbReference type="InterPro" id="IPR032710">
    <property type="entry name" value="NTF2-like_dom_sf"/>
</dbReference>
<reference evidence="3" key="1">
    <citation type="journal article" date="2019" name="Int. J. Syst. Evol. Microbiol.">
        <title>The Global Catalogue of Microorganisms (GCM) 10K type strain sequencing project: providing services to taxonomists for standard genome sequencing and annotation.</title>
        <authorList>
            <consortium name="The Broad Institute Genomics Platform"/>
            <consortium name="The Broad Institute Genome Sequencing Center for Infectious Disease"/>
            <person name="Wu L."/>
            <person name="Ma J."/>
        </authorList>
    </citation>
    <scope>NUCLEOTIDE SEQUENCE [LARGE SCALE GENOMIC DNA]</scope>
    <source>
        <strain evidence="3">JCM 17919</strain>
    </source>
</reference>
<organism evidence="2 3">
    <name type="scientific">Flaviaesturariibacter amylovorans</name>
    <dbReference type="NCBI Taxonomy" id="1084520"/>
    <lineage>
        <taxon>Bacteria</taxon>
        <taxon>Pseudomonadati</taxon>
        <taxon>Bacteroidota</taxon>
        <taxon>Chitinophagia</taxon>
        <taxon>Chitinophagales</taxon>
        <taxon>Chitinophagaceae</taxon>
        <taxon>Flaviaestuariibacter</taxon>
    </lineage>
</organism>
<dbReference type="InterPro" id="IPR037401">
    <property type="entry name" value="SnoaL-like"/>
</dbReference>
<evidence type="ECO:0000313" key="2">
    <source>
        <dbReference type="EMBL" id="GAA4326611.1"/>
    </source>
</evidence>
<evidence type="ECO:0000259" key="1">
    <source>
        <dbReference type="Pfam" id="PF13577"/>
    </source>
</evidence>
<name>A0ABP8GLK2_9BACT</name>
<dbReference type="Gene3D" id="3.10.450.50">
    <property type="match status" value="1"/>
</dbReference>
<sequence>MEHFSTRDLVVEVVHKLFVYTDNRQWGRLLAEVFCGEVQFDMSSLGGAARRMAAKDICHEWELGFEGLDAINHLCGNHLVSINGPEATVFAYATATHYKKSATRGNTREFVGTYDLHLVRTAVGWRIDGFTHHLKYMTGNIDFK</sequence>
<comment type="caution">
    <text evidence="2">The sequence shown here is derived from an EMBL/GenBank/DDBJ whole genome shotgun (WGS) entry which is preliminary data.</text>
</comment>
<protein>
    <recommendedName>
        <fullName evidence="1">SnoaL-like domain-containing protein</fullName>
    </recommendedName>
</protein>
<dbReference type="SUPFAM" id="SSF54427">
    <property type="entry name" value="NTF2-like"/>
    <property type="match status" value="1"/>
</dbReference>
<accession>A0ABP8GLK2</accession>
<dbReference type="RefSeq" id="WP_345254816.1">
    <property type="nucleotide sequence ID" value="NZ_BAABGY010000006.1"/>
</dbReference>
<dbReference type="EMBL" id="BAABGY010000006">
    <property type="protein sequence ID" value="GAA4326611.1"/>
    <property type="molecule type" value="Genomic_DNA"/>
</dbReference>
<gene>
    <name evidence="2" type="ORF">GCM10023184_15350</name>
</gene>
<proteinExistence type="predicted"/>
<dbReference type="Pfam" id="PF13577">
    <property type="entry name" value="SnoaL_4"/>
    <property type="match status" value="1"/>
</dbReference>
<dbReference type="Proteomes" id="UP001501725">
    <property type="component" value="Unassembled WGS sequence"/>
</dbReference>